<proteinExistence type="predicted"/>
<evidence type="ECO:0000313" key="2">
    <source>
        <dbReference type="EnsemblPlants" id="OB01G51170.1"/>
    </source>
</evidence>
<dbReference type="HOGENOM" id="CLU_1423518_0_0_1"/>
<keyword evidence="1" id="KW-0472">Membrane</keyword>
<accession>J3L7B1</accession>
<reference evidence="2" key="2">
    <citation type="submission" date="2013-04" db="UniProtKB">
        <authorList>
            <consortium name="EnsemblPlants"/>
        </authorList>
    </citation>
    <scope>IDENTIFICATION</scope>
</reference>
<evidence type="ECO:0000313" key="3">
    <source>
        <dbReference type="Proteomes" id="UP000006038"/>
    </source>
</evidence>
<keyword evidence="1" id="KW-0812">Transmembrane</keyword>
<dbReference type="Proteomes" id="UP000006038">
    <property type="component" value="Chromosome 1"/>
</dbReference>
<dbReference type="AlphaFoldDB" id="J3L7B1"/>
<evidence type="ECO:0000256" key="1">
    <source>
        <dbReference type="SAM" id="Phobius"/>
    </source>
</evidence>
<keyword evidence="1" id="KW-1133">Transmembrane helix</keyword>
<feature type="transmembrane region" description="Helical" evidence="1">
    <location>
        <begin position="65"/>
        <end position="83"/>
    </location>
</feature>
<organism evidence="2">
    <name type="scientific">Oryza brachyantha</name>
    <name type="common">malo sina</name>
    <dbReference type="NCBI Taxonomy" id="4533"/>
    <lineage>
        <taxon>Eukaryota</taxon>
        <taxon>Viridiplantae</taxon>
        <taxon>Streptophyta</taxon>
        <taxon>Embryophyta</taxon>
        <taxon>Tracheophyta</taxon>
        <taxon>Spermatophyta</taxon>
        <taxon>Magnoliopsida</taxon>
        <taxon>Liliopsida</taxon>
        <taxon>Poales</taxon>
        <taxon>Poaceae</taxon>
        <taxon>BOP clade</taxon>
        <taxon>Oryzoideae</taxon>
        <taxon>Oryzeae</taxon>
        <taxon>Oryzinae</taxon>
        <taxon>Oryza</taxon>
    </lineage>
</organism>
<evidence type="ECO:0008006" key="4">
    <source>
        <dbReference type="Google" id="ProtNLM"/>
    </source>
</evidence>
<keyword evidence="3" id="KW-1185">Reference proteome</keyword>
<dbReference type="EnsemblPlants" id="OB01G51170.1">
    <property type="protein sequence ID" value="OB01G51170.1"/>
    <property type="gene ID" value="OB01G51170"/>
</dbReference>
<reference evidence="2" key="1">
    <citation type="journal article" date="2013" name="Nat. Commun.">
        <title>Whole-genome sequencing of Oryza brachyantha reveals mechanisms underlying Oryza genome evolution.</title>
        <authorList>
            <person name="Chen J."/>
            <person name="Huang Q."/>
            <person name="Gao D."/>
            <person name="Wang J."/>
            <person name="Lang Y."/>
            <person name="Liu T."/>
            <person name="Li B."/>
            <person name="Bai Z."/>
            <person name="Luis Goicoechea J."/>
            <person name="Liang C."/>
            <person name="Chen C."/>
            <person name="Zhang W."/>
            <person name="Sun S."/>
            <person name="Liao Y."/>
            <person name="Zhang X."/>
            <person name="Yang L."/>
            <person name="Song C."/>
            <person name="Wang M."/>
            <person name="Shi J."/>
            <person name="Liu G."/>
            <person name="Liu J."/>
            <person name="Zhou H."/>
            <person name="Zhou W."/>
            <person name="Yu Q."/>
            <person name="An N."/>
            <person name="Chen Y."/>
            <person name="Cai Q."/>
            <person name="Wang B."/>
            <person name="Liu B."/>
            <person name="Min J."/>
            <person name="Huang Y."/>
            <person name="Wu H."/>
            <person name="Li Z."/>
            <person name="Zhang Y."/>
            <person name="Yin Y."/>
            <person name="Song W."/>
            <person name="Jiang J."/>
            <person name="Jackson S.A."/>
            <person name="Wing R.A."/>
            <person name="Wang J."/>
            <person name="Chen M."/>
        </authorList>
    </citation>
    <scope>NUCLEOTIDE SEQUENCE [LARGE SCALE GENOMIC DNA]</scope>
    <source>
        <strain evidence="2">cv. IRGC 101232</strain>
    </source>
</reference>
<name>J3L7B1_ORYBR</name>
<protein>
    <recommendedName>
        <fullName evidence="4">Transmembrane protein</fullName>
    </recommendedName>
</protein>
<dbReference type="Gramene" id="OB01G51170.1">
    <property type="protein sequence ID" value="OB01G51170.1"/>
    <property type="gene ID" value="OB01G51170"/>
</dbReference>
<sequence>MNSMNSLNSEVVMHSTGSCKDAVVITIITKERWRCEDGDGDREEEKSLVIAAGERGKGPSTHLTALLHIFALLLSLAFLSCVVNRDKPPKDEGERDERGLDHLGQEAFSISEFSSYPLPPTCMPPPIKKARERYRRKKICKKKERKSIICVCVCVSVSALDSKGCNDRKGPNKLSPTLQRYLTAATACLSL</sequence>